<dbReference type="OrthoDB" id="2731950at2759"/>
<evidence type="ECO:0000313" key="1">
    <source>
        <dbReference type="EMBL" id="OJT02697.1"/>
    </source>
</evidence>
<sequence>MAPLRPQVVIDGLLLLAQELHTLPLSLFEASPANPEHYPLFIGQTGHQVKLMKRSYSARNGMAAYRVFIVLPNNTPMLGYTVYIHHPADSWKNRQAIDLALRRLAATEITIDTASADVAHWPNIARQGVVFATQVEQPAWVVKVLDPNGEELAIYERLLRERRRPNNHTIPAEINYDDHPILIMPMLFDSNIVHYDQRGPHTLVDMIYQLVEDLCPDNVLAAAHWHMDHHKEAVLNRLYIIDFDLAKQFALGPGVQRAITLPETQYPPPKGLKHFDPYSWDVHLTGRTLEWLVQVCCHPHAPLLIASQLICHSLNTGGQMNRRTGSLRNTSSG</sequence>
<accession>A0A1M2V598</accession>
<dbReference type="Proteomes" id="UP000184267">
    <property type="component" value="Unassembled WGS sequence"/>
</dbReference>
<name>A0A1M2V598_TRAPU</name>
<comment type="caution">
    <text evidence="1">The sequence shown here is derived from an EMBL/GenBank/DDBJ whole genome shotgun (WGS) entry which is preliminary data.</text>
</comment>
<dbReference type="InterPro" id="IPR011009">
    <property type="entry name" value="Kinase-like_dom_sf"/>
</dbReference>
<reference evidence="1 2" key="1">
    <citation type="submission" date="2016-10" db="EMBL/GenBank/DDBJ databases">
        <title>Genome sequence of the basidiomycete white-rot fungus Trametes pubescens.</title>
        <authorList>
            <person name="Makela M.R."/>
            <person name="Granchi Z."/>
            <person name="Peng M."/>
            <person name="De Vries R.P."/>
            <person name="Grigoriev I."/>
            <person name="Riley R."/>
            <person name="Hilden K."/>
        </authorList>
    </citation>
    <scope>NUCLEOTIDE SEQUENCE [LARGE SCALE GENOMIC DNA]</scope>
    <source>
        <strain evidence="1 2">FBCC735</strain>
    </source>
</reference>
<evidence type="ECO:0008006" key="3">
    <source>
        <dbReference type="Google" id="ProtNLM"/>
    </source>
</evidence>
<evidence type="ECO:0000313" key="2">
    <source>
        <dbReference type="Proteomes" id="UP000184267"/>
    </source>
</evidence>
<dbReference type="AlphaFoldDB" id="A0A1M2V598"/>
<protein>
    <recommendedName>
        <fullName evidence="3">Protein kinase domain-containing protein</fullName>
    </recommendedName>
</protein>
<organism evidence="1 2">
    <name type="scientific">Trametes pubescens</name>
    <name type="common">White-rot fungus</name>
    <dbReference type="NCBI Taxonomy" id="154538"/>
    <lineage>
        <taxon>Eukaryota</taxon>
        <taxon>Fungi</taxon>
        <taxon>Dikarya</taxon>
        <taxon>Basidiomycota</taxon>
        <taxon>Agaricomycotina</taxon>
        <taxon>Agaricomycetes</taxon>
        <taxon>Polyporales</taxon>
        <taxon>Polyporaceae</taxon>
        <taxon>Trametes</taxon>
    </lineage>
</organism>
<gene>
    <name evidence="1" type="ORF">TRAPUB_6771</name>
</gene>
<dbReference type="EMBL" id="MNAD01001651">
    <property type="protein sequence ID" value="OJT02697.1"/>
    <property type="molecule type" value="Genomic_DNA"/>
</dbReference>
<dbReference type="SUPFAM" id="SSF56112">
    <property type="entry name" value="Protein kinase-like (PK-like)"/>
    <property type="match status" value="1"/>
</dbReference>
<keyword evidence="2" id="KW-1185">Reference proteome</keyword>
<proteinExistence type="predicted"/>